<evidence type="ECO:0000313" key="10">
    <source>
        <dbReference type="EMBL" id="TMQ69737.1"/>
    </source>
</evidence>
<name>A0A538U1G3_UNCEI</name>
<dbReference type="PANTHER" id="PTHR30026:SF20">
    <property type="entry name" value="OUTER MEMBRANE PROTEIN TOLC"/>
    <property type="match status" value="1"/>
</dbReference>
<keyword evidence="5" id="KW-0812">Transmembrane</keyword>
<proteinExistence type="inferred from homology"/>
<comment type="subcellular location">
    <subcellularLocation>
        <location evidence="1">Cell outer membrane</location>
    </subcellularLocation>
</comment>
<reference evidence="10 11" key="1">
    <citation type="journal article" date="2019" name="Nat. Microbiol.">
        <title>Mediterranean grassland soil C-N compound turnover is dependent on rainfall and depth, and is mediated by genomically divergent microorganisms.</title>
        <authorList>
            <person name="Diamond S."/>
            <person name="Andeer P.F."/>
            <person name="Li Z."/>
            <person name="Crits-Christoph A."/>
            <person name="Burstein D."/>
            <person name="Anantharaman K."/>
            <person name="Lane K.R."/>
            <person name="Thomas B.C."/>
            <person name="Pan C."/>
            <person name="Northen T.R."/>
            <person name="Banfield J.F."/>
        </authorList>
    </citation>
    <scope>NUCLEOTIDE SEQUENCE [LARGE SCALE GENOMIC DNA]</scope>
    <source>
        <strain evidence="10">WS_10</strain>
    </source>
</reference>
<dbReference type="SUPFAM" id="SSF56954">
    <property type="entry name" value="Outer membrane efflux proteins (OEP)"/>
    <property type="match status" value="1"/>
</dbReference>
<comment type="caution">
    <text evidence="10">The sequence shown here is derived from an EMBL/GenBank/DDBJ whole genome shotgun (WGS) entry which is preliminary data.</text>
</comment>
<sequence>MSPGRSCRAGAALALAFALLAARSFAAPAPPLSFGQAVQTAARAATSVEVANERLREARARVGEARGPLLPALSGTAAATERTFNLKSFGIDFPTPPGASLSDLQGPVDLVDARVRVTQNVLAPADLVRVRAASHDVRAASFDRDAAGEAAAQDAAMAYLRATRAQALAAARAADARLAEELVSLAQAQLQAGTAPAIDTTRARTELASTRGALVMARNQAERARIDLARALGLDPSSPPALTDTLSESLGQSEAPTDPGAAASMAIAHRPEIAAEESRLRRTRSERTALAVERLPRVQAEADWGVSGQHWAASFPTYEFGLALSMPLFDGWRRESQIAEKSAGVRESELREKDLRDRAVADVRGTLLDLASGRELLQVADERLGLAEEEMSQTRERFTNGLAGSIEIVTAQSSLVRARDAAIDARFAIASARVALARAAGVARTLR</sequence>
<dbReference type="PANTHER" id="PTHR30026">
    <property type="entry name" value="OUTER MEMBRANE PROTEIN TOLC"/>
    <property type="match status" value="1"/>
</dbReference>
<evidence type="ECO:0000256" key="3">
    <source>
        <dbReference type="ARBA" id="ARBA00022448"/>
    </source>
</evidence>
<keyword evidence="4" id="KW-1134">Transmembrane beta strand</keyword>
<keyword evidence="9" id="KW-0732">Signal</keyword>
<dbReference type="Proteomes" id="UP000319836">
    <property type="component" value="Unassembled WGS sequence"/>
</dbReference>
<comment type="similarity">
    <text evidence="2">Belongs to the outer membrane factor (OMF) (TC 1.B.17) family.</text>
</comment>
<dbReference type="GO" id="GO:0009279">
    <property type="term" value="C:cell outer membrane"/>
    <property type="evidence" value="ECO:0007669"/>
    <property type="project" value="UniProtKB-SubCell"/>
</dbReference>
<accession>A0A538U1G3</accession>
<evidence type="ECO:0000256" key="6">
    <source>
        <dbReference type="ARBA" id="ARBA00023136"/>
    </source>
</evidence>
<keyword evidence="7" id="KW-0998">Cell outer membrane</keyword>
<dbReference type="AlphaFoldDB" id="A0A538U1G3"/>
<keyword evidence="3" id="KW-0813">Transport</keyword>
<evidence type="ECO:0000256" key="4">
    <source>
        <dbReference type="ARBA" id="ARBA00022452"/>
    </source>
</evidence>
<dbReference type="GO" id="GO:1990281">
    <property type="term" value="C:efflux pump complex"/>
    <property type="evidence" value="ECO:0007669"/>
    <property type="project" value="TreeGrafter"/>
</dbReference>
<dbReference type="Pfam" id="PF02321">
    <property type="entry name" value="OEP"/>
    <property type="match status" value="2"/>
</dbReference>
<organism evidence="10 11">
    <name type="scientific">Eiseniibacteriota bacterium</name>
    <dbReference type="NCBI Taxonomy" id="2212470"/>
    <lineage>
        <taxon>Bacteria</taxon>
        <taxon>Candidatus Eiseniibacteriota</taxon>
    </lineage>
</organism>
<feature type="region of interest" description="Disordered" evidence="8">
    <location>
        <begin position="234"/>
        <end position="263"/>
    </location>
</feature>
<evidence type="ECO:0000256" key="2">
    <source>
        <dbReference type="ARBA" id="ARBA00007613"/>
    </source>
</evidence>
<gene>
    <name evidence="10" type="ORF">E6K80_10715</name>
</gene>
<dbReference type="InterPro" id="IPR051906">
    <property type="entry name" value="TolC-like"/>
</dbReference>
<keyword evidence="6" id="KW-0472">Membrane</keyword>
<evidence type="ECO:0000256" key="7">
    <source>
        <dbReference type="ARBA" id="ARBA00023237"/>
    </source>
</evidence>
<feature type="compositionally biased region" description="Polar residues" evidence="8">
    <location>
        <begin position="244"/>
        <end position="255"/>
    </location>
</feature>
<dbReference type="GO" id="GO:0015562">
    <property type="term" value="F:efflux transmembrane transporter activity"/>
    <property type="evidence" value="ECO:0007669"/>
    <property type="project" value="InterPro"/>
</dbReference>
<evidence type="ECO:0000256" key="9">
    <source>
        <dbReference type="SAM" id="SignalP"/>
    </source>
</evidence>
<evidence type="ECO:0000256" key="1">
    <source>
        <dbReference type="ARBA" id="ARBA00004442"/>
    </source>
</evidence>
<dbReference type="InterPro" id="IPR003423">
    <property type="entry name" value="OMP_efflux"/>
</dbReference>
<dbReference type="Gene3D" id="1.20.1600.10">
    <property type="entry name" value="Outer membrane efflux proteins (OEP)"/>
    <property type="match status" value="1"/>
</dbReference>
<dbReference type="GO" id="GO:0015288">
    <property type="term" value="F:porin activity"/>
    <property type="evidence" value="ECO:0007669"/>
    <property type="project" value="TreeGrafter"/>
</dbReference>
<evidence type="ECO:0000256" key="8">
    <source>
        <dbReference type="SAM" id="MobiDB-lite"/>
    </source>
</evidence>
<protein>
    <submittedName>
        <fullName evidence="10">TolC family protein</fullName>
    </submittedName>
</protein>
<evidence type="ECO:0000313" key="11">
    <source>
        <dbReference type="Proteomes" id="UP000319836"/>
    </source>
</evidence>
<feature type="chain" id="PRO_5022032048" evidence="9">
    <location>
        <begin position="27"/>
        <end position="447"/>
    </location>
</feature>
<evidence type="ECO:0000256" key="5">
    <source>
        <dbReference type="ARBA" id="ARBA00022692"/>
    </source>
</evidence>
<feature type="signal peptide" evidence="9">
    <location>
        <begin position="1"/>
        <end position="26"/>
    </location>
</feature>
<dbReference type="EMBL" id="VBPA01000272">
    <property type="protein sequence ID" value="TMQ69737.1"/>
    <property type="molecule type" value="Genomic_DNA"/>
</dbReference>